<evidence type="ECO:0000313" key="2">
    <source>
        <dbReference type="Proteomes" id="UP000770661"/>
    </source>
</evidence>
<gene>
    <name evidence="1" type="ORF">GWK47_046766</name>
</gene>
<dbReference type="AlphaFoldDB" id="A0A8J4Y650"/>
<dbReference type="OrthoDB" id="10693923at2759"/>
<comment type="caution">
    <text evidence="1">The sequence shown here is derived from an EMBL/GenBank/DDBJ whole genome shotgun (WGS) entry which is preliminary data.</text>
</comment>
<reference evidence="1" key="1">
    <citation type="submission" date="2020-07" db="EMBL/GenBank/DDBJ databases">
        <title>The High-quality genome of the commercially important snow crab, Chionoecetes opilio.</title>
        <authorList>
            <person name="Jeong J.-H."/>
            <person name="Ryu S."/>
        </authorList>
    </citation>
    <scope>NUCLEOTIDE SEQUENCE</scope>
    <source>
        <strain evidence="1">MADBK_172401_WGS</strain>
        <tissue evidence="1">Digestive gland</tissue>
    </source>
</reference>
<dbReference type="EMBL" id="JACEEZ010011423">
    <property type="protein sequence ID" value="KAG0721282.1"/>
    <property type="molecule type" value="Genomic_DNA"/>
</dbReference>
<sequence length="119" mass="13599">MLHNICKDRNINIPVDEEYDLVGEAEDDVARREVVRARRAVPLPQAVRRNAARLYRDEFSYLHFNCFLSASMNAHAGAEMVGVDMDAASMDASPDVHKFRAFFFKFLSVVWSARCVACW</sequence>
<evidence type="ECO:0000313" key="1">
    <source>
        <dbReference type="EMBL" id="KAG0721282.1"/>
    </source>
</evidence>
<dbReference type="Proteomes" id="UP000770661">
    <property type="component" value="Unassembled WGS sequence"/>
</dbReference>
<keyword evidence="2" id="KW-1185">Reference proteome</keyword>
<accession>A0A8J4Y650</accession>
<protein>
    <submittedName>
        <fullName evidence="1">Uncharacterized protein</fullName>
    </submittedName>
</protein>
<organism evidence="1 2">
    <name type="scientific">Chionoecetes opilio</name>
    <name type="common">Atlantic snow crab</name>
    <name type="synonym">Cancer opilio</name>
    <dbReference type="NCBI Taxonomy" id="41210"/>
    <lineage>
        <taxon>Eukaryota</taxon>
        <taxon>Metazoa</taxon>
        <taxon>Ecdysozoa</taxon>
        <taxon>Arthropoda</taxon>
        <taxon>Crustacea</taxon>
        <taxon>Multicrustacea</taxon>
        <taxon>Malacostraca</taxon>
        <taxon>Eumalacostraca</taxon>
        <taxon>Eucarida</taxon>
        <taxon>Decapoda</taxon>
        <taxon>Pleocyemata</taxon>
        <taxon>Brachyura</taxon>
        <taxon>Eubrachyura</taxon>
        <taxon>Majoidea</taxon>
        <taxon>Majidae</taxon>
        <taxon>Chionoecetes</taxon>
    </lineage>
</organism>
<proteinExistence type="predicted"/>
<name>A0A8J4Y650_CHIOP</name>